<organism evidence="2 3">
    <name type="scientific">Mizuhopecten yessoensis</name>
    <name type="common">Japanese scallop</name>
    <name type="synonym">Patinopecten yessoensis</name>
    <dbReference type="NCBI Taxonomy" id="6573"/>
    <lineage>
        <taxon>Eukaryota</taxon>
        <taxon>Metazoa</taxon>
        <taxon>Spiralia</taxon>
        <taxon>Lophotrochozoa</taxon>
        <taxon>Mollusca</taxon>
        <taxon>Bivalvia</taxon>
        <taxon>Autobranchia</taxon>
        <taxon>Pteriomorphia</taxon>
        <taxon>Pectinida</taxon>
        <taxon>Pectinoidea</taxon>
        <taxon>Pectinidae</taxon>
        <taxon>Mizuhopecten</taxon>
    </lineage>
</organism>
<gene>
    <name evidence="2" type="ORF">KP79_PYT17575</name>
</gene>
<protein>
    <submittedName>
        <fullName evidence="2">Uncharacterized protein</fullName>
    </submittedName>
</protein>
<reference evidence="2 3" key="1">
    <citation type="journal article" date="2017" name="Nat. Ecol. Evol.">
        <title>Scallop genome provides insights into evolution of bilaterian karyotype and development.</title>
        <authorList>
            <person name="Wang S."/>
            <person name="Zhang J."/>
            <person name="Jiao W."/>
            <person name="Li J."/>
            <person name="Xun X."/>
            <person name="Sun Y."/>
            <person name="Guo X."/>
            <person name="Huan P."/>
            <person name="Dong B."/>
            <person name="Zhang L."/>
            <person name="Hu X."/>
            <person name="Sun X."/>
            <person name="Wang J."/>
            <person name="Zhao C."/>
            <person name="Wang Y."/>
            <person name="Wang D."/>
            <person name="Huang X."/>
            <person name="Wang R."/>
            <person name="Lv J."/>
            <person name="Li Y."/>
            <person name="Zhang Z."/>
            <person name="Liu B."/>
            <person name="Lu W."/>
            <person name="Hui Y."/>
            <person name="Liang J."/>
            <person name="Zhou Z."/>
            <person name="Hou R."/>
            <person name="Li X."/>
            <person name="Liu Y."/>
            <person name="Li H."/>
            <person name="Ning X."/>
            <person name="Lin Y."/>
            <person name="Zhao L."/>
            <person name="Xing Q."/>
            <person name="Dou J."/>
            <person name="Li Y."/>
            <person name="Mao J."/>
            <person name="Guo H."/>
            <person name="Dou H."/>
            <person name="Li T."/>
            <person name="Mu C."/>
            <person name="Jiang W."/>
            <person name="Fu Q."/>
            <person name="Fu X."/>
            <person name="Miao Y."/>
            <person name="Liu J."/>
            <person name="Yu Q."/>
            <person name="Li R."/>
            <person name="Liao H."/>
            <person name="Li X."/>
            <person name="Kong Y."/>
            <person name="Jiang Z."/>
            <person name="Chourrout D."/>
            <person name="Li R."/>
            <person name="Bao Z."/>
        </authorList>
    </citation>
    <scope>NUCLEOTIDE SEQUENCE [LARGE SCALE GENOMIC DNA]</scope>
    <source>
        <strain evidence="2 3">PY_sf001</strain>
    </source>
</reference>
<name>A0A210QVJ8_MIZYE</name>
<evidence type="ECO:0000256" key="1">
    <source>
        <dbReference type="SAM" id="MobiDB-lite"/>
    </source>
</evidence>
<sequence length="361" mass="40398">MGCKFTKVRDQRSRDDDGKISEVISQSSSFTDSRTDLECHTAPATRKIVEKCQQAMSEANAQEEEVLSLHMYPPDDIDEHSDAMSVTAESEMNISFYKEEIILDRRGDTPFSDVSSMSEISQFSSRFSSRLSDFFRRGKRSKLSAQSKVSLDGDYGRGDGNEDDLSSSGCDRSPTHFNKDTKKAAHEKASELIGNVPEGEEMPDPDIEDDGRPSSSSSSEDSVFHPQFNCRVLARPNAARGSRNLVQATPDPAEIAHRIVKFEADVEQLISEHALPTRDYQNRQLRPMGARGPRLPSYSLRFQKPRAGVSSETVSGRGMMYSKHFANTMSRPQLTVRGLAATDDCLTQWMVSQQSRDYERL</sequence>
<feature type="compositionally biased region" description="Acidic residues" evidence="1">
    <location>
        <begin position="198"/>
        <end position="209"/>
    </location>
</feature>
<feature type="region of interest" description="Disordered" evidence="1">
    <location>
        <begin position="1"/>
        <end position="36"/>
    </location>
</feature>
<dbReference type="OrthoDB" id="10400458at2759"/>
<proteinExistence type="predicted"/>
<accession>A0A210QVJ8</accession>
<feature type="compositionally biased region" description="Basic and acidic residues" evidence="1">
    <location>
        <begin position="7"/>
        <end position="20"/>
    </location>
</feature>
<feature type="region of interest" description="Disordered" evidence="1">
    <location>
        <begin position="146"/>
        <end position="225"/>
    </location>
</feature>
<dbReference type="EMBL" id="NEDP02001654">
    <property type="protein sequence ID" value="OWF52788.1"/>
    <property type="molecule type" value="Genomic_DNA"/>
</dbReference>
<feature type="compositionally biased region" description="Polar residues" evidence="1">
    <location>
        <begin position="23"/>
        <end position="32"/>
    </location>
</feature>
<feature type="compositionally biased region" description="Basic and acidic residues" evidence="1">
    <location>
        <begin position="173"/>
        <end position="190"/>
    </location>
</feature>
<dbReference type="AlphaFoldDB" id="A0A210QVJ8"/>
<keyword evidence="3" id="KW-1185">Reference proteome</keyword>
<evidence type="ECO:0000313" key="2">
    <source>
        <dbReference type="EMBL" id="OWF52788.1"/>
    </source>
</evidence>
<evidence type="ECO:0000313" key="3">
    <source>
        <dbReference type="Proteomes" id="UP000242188"/>
    </source>
</evidence>
<comment type="caution">
    <text evidence="2">The sequence shown here is derived from an EMBL/GenBank/DDBJ whole genome shotgun (WGS) entry which is preliminary data.</text>
</comment>
<dbReference type="Proteomes" id="UP000242188">
    <property type="component" value="Unassembled WGS sequence"/>
</dbReference>